<comment type="subcellular location">
    <subcellularLocation>
        <location evidence="1">Nucleus</location>
    </subcellularLocation>
</comment>
<organism evidence="6 7">
    <name type="scientific">Pachysolen tannophilus NRRL Y-2460</name>
    <dbReference type="NCBI Taxonomy" id="669874"/>
    <lineage>
        <taxon>Eukaryota</taxon>
        <taxon>Fungi</taxon>
        <taxon>Dikarya</taxon>
        <taxon>Ascomycota</taxon>
        <taxon>Saccharomycotina</taxon>
        <taxon>Pichiomycetes</taxon>
        <taxon>Pachysolenaceae</taxon>
        <taxon>Pachysolen</taxon>
    </lineage>
</organism>
<dbReference type="InterPro" id="IPR059141">
    <property type="entry name" value="Beta-prop_Nup120_160"/>
</dbReference>
<dbReference type="PANTHER" id="PTHR21286:SF0">
    <property type="entry name" value="NUCLEAR PORE COMPLEX PROTEIN NUP160"/>
    <property type="match status" value="1"/>
</dbReference>
<keyword evidence="2" id="KW-0813">Transport</keyword>
<evidence type="ECO:0000313" key="6">
    <source>
        <dbReference type="EMBL" id="ODV98563.1"/>
    </source>
</evidence>
<evidence type="ECO:0000313" key="7">
    <source>
        <dbReference type="Proteomes" id="UP000094236"/>
    </source>
</evidence>
<name>A0A1E4U3I0_PACTA</name>
<dbReference type="InterPro" id="IPR021717">
    <property type="entry name" value="Nucleoporin_Nup160"/>
</dbReference>
<dbReference type="EMBL" id="KV454011">
    <property type="protein sequence ID" value="ODV98563.1"/>
    <property type="molecule type" value="Genomic_DNA"/>
</dbReference>
<dbReference type="Proteomes" id="UP000094236">
    <property type="component" value="Unassembled WGS sequence"/>
</dbReference>
<dbReference type="OrthoDB" id="67716at2759"/>
<proteinExistence type="predicted"/>
<dbReference type="PANTHER" id="PTHR21286">
    <property type="entry name" value="NUCLEAR PORE COMPLEX PROTEIN NUP160"/>
    <property type="match status" value="1"/>
</dbReference>
<feature type="domain" description="Nucleoporin Nup120/160 beta-propeller" evidence="4">
    <location>
        <begin position="90"/>
        <end position="578"/>
    </location>
</feature>
<keyword evidence="3" id="KW-0539">Nucleus</keyword>
<feature type="domain" description="NUP160 middle TPR" evidence="5">
    <location>
        <begin position="822"/>
        <end position="1051"/>
    </location>
</feature>
<evidence type="ECO:0000259" key="4">
    <source>
        <dbReference type="Pfam" id="PF11715"/>
    </source>
</evidence>
<dbReference type="GO" id="GO:0017056">
    <property type="term" value="F:structural constituent of nuclear pore"/>
    <property type="evidence" value="ECO:0007669"/>
    <property type="project" value="TreeGrafter"/>
</dbReference>
<evidence type="ECO:0000256" key="3">
    <source>
        <dbReference type="ARBA" id="ARBA00023242"/>
    </source>
</evidence>
<sequence length="1109" mass="129418">MMTAAFSEVVINNDALGTEVEDVWINLPIYNKVEINNEDDGGKDTSREHARFKFENELTKTGRFVDFSDYDEINGAETSSWLIDRVCLKLLNDCTTLVLTPLLFNNHLNFTLNNFHLKLPDTVYNENCLSVFVKKDGIIIDLLTLNGLLISLYFHIEDFIKKSENGIGNEKNLVPIEKWCHYDVPYSFELRNAFSIHSLSENLIIVPLIDGGLLEFKRESMFSSIGALNFNDSSYFNNLAKKLFFLNKGKNQDLIDNININTILDMKIFNKIYLVTLSINKILRIWSLLNHTIVFEKNLEKIITNDGIENNNNNNNDFLSLNLSNAIEFIDHDKFIIIANHSKLNILQIIENKKNDYELTIKMLKIIDLPIDQNKKLNWVIQSLKIYKDGKNFLKIFLMSKSNYFKKIQMNKLQLDTFNYEWYTLIEQHLAQQQFSQQQQHQNQHVIDRDDEFPLWEKYLNSKDSINTYYIDKVLRIYNKSILETISSIFESYYDYHPELKLSLQQRILAINNFAAKDDDTNNFKRLKNQWARFDGSCKELLKQCLEPIAIDYDLKKNLVLVLKNLHYSIYKPCDLIENSIYNKDEEKLSRYLDVINGFGLNFNSITIYEFKRQLLQIKDDDVESKMVFIFDNLLSKYLTEEIVNQLLINLNLIPNLIEILEFIVNYFTNYSEEQFIPINEKFGNLGSEFFINTFKSKLLVDEAILINTCIVLLILNSNDKILKIFQDLNHIFKKLKHIDVILNINIDSSSFFLKIINKEFNYSGFNLNGNSLNKLNQLIVNRVVQTDFLLQSLISSLISLKHSELIVKKKIIDYLKDNVIDNFLKGLVFLNSNNQEIAYELFVSNCDNIINYQLGKQDLKNLSDISRFLILFDAESKIKYYLLLVNFFKEVPNSLNQSFKLTKLTIDELIGDNITKYNDIVYWNFFQISLSLNNYENSITALNNFKAMNLVEKSLNLLVLTLLEKNKINLIVSFKNLFTSKGLIFAMDTILSNLTEEESIQKRSLKYHKILYSWRLNNDDYRGASQALYQYINRFYINSDLTTLNAAQRKEIQDLYLIVENTLNVIEEDDDRWLLTNINGHRAVVTLKDLKKEHKQVAAAAAAIAASS</sequence>
<evidence type="ECO:0000259" key="5">
    <source>
        <dbReference type="Pfam" id="PF23354"/>
    </source>
</evidence>
<keyword evidence="7" id="KW-1185">Reference proteome</keyword>
<evidence type="ECO:0000256" key="1">
    <source>
        <dbReference type="ARBA" id="ARBA00004123"/>
    </source>
</evidence>
<dbReference type="Pfam" id="PF11715">
    <property type="entry name" value="Beta-prop_Nup120_160"/>
    <property type="match status" value="1"/>
</dbReference>
<evidence type="ECO:0000256" key="2">
    <source>
        <dbReference type="ARBA" id="ARBA00022448"/>
    </source>
</evidence>
<dbReference type="GO" id="GO:0005643">
    <property type="term" value="C:nuclear pore"/>
    <property type="evidence" value="ECO:0007669"/>
    <property type="project" value="UniProtKB-ARBA"/>
</dbReference>
<dbReference type="InterPro" id="IPR056535">
    <property type="entry name" value="TPR_NUP160_M"/>
</dbReference>
<protein>
    <submittedName>
        <fullName evidence="6">Uncharacterized protein</fullName>
    </submittedName>
</protein>
<accession>A0A1E4U3I0</accession>
<reference evidence="7" key="1">
    <citation type="submission" date="2016-05" db="EMBL/GenBank/DDBJ databases">
        <title>Comparative genomics of biotechnologically important yeasts.</title>
        <authorList>
            <consortium name="DOE Joint Genome Institute"/>
            <person name="Riley R."/>
            <person name="Haridas S."/>
            <person name="Wolfe K.H."/>
            <person name="Lopes M.R."/>
            <person name="Hittinger C.T."/>
            <person name="Goker M."/>
            <person name="Salamov A."/>
            <person name="Wisecaver J."/>
            <person name="Long T.M."/>
            <person name="Aerts A.L."/>
            <person name="Barry K."/>
            <person name="Choi C."/>
            <person name="Clum A."/>
            <person name="Coughlan A.Y."/>
            <person name="Deshpande S."/>
            <person name="Douglass A.P."/>
            <person name="Hanson S.J."/>
            <person name="Klenk H.-P."/>
            <person name="Labutti K."/>
            <person name="Lapidus A."/>
            <person name="Lindquist E."/>
            <person name="Lipzen A."/>
            <person name="Meier-Kolthoff J.P."/>
            <person name="Ohm R.A."/>
            <person name="Otillar R.P."/>
            <person name="Pangilinan J."/>
            <person name="Peng Y."/>
            <person name="Rokas A."/>
            <person name="Rosa C.A."/>
            <person name="Scheuner C."/>
            <person name="Sibirny A.A."/>
            <person name="Slot J.C."/>
            <person name="Stielow J.B."/>
            <person name="Sun H."/>
            <person name="Kurtzman C.P."/>
            <person name="Blackwell M."/>
            <person name="Grigoriev I.V."/>
            <person name="Jeffries T.W."/>
        </authorList>
    </citation>
    <scope>NUCLEOTIDE SEQUENCE [LARGE SCALE GENOMIC DNA]</scope>
    <source>
        <strain evidence="7">NRRL Y-2460</strain>
    </source>
</reference>
<dbReference type="Pfam" id="PF23354">
    <property type="entry name" value="TPR_NUP160_120_M"/>
    <property type="match status" value="1"/>
</dbReference>
<gene>
    <name evidence="6" type="ORF">PACTADRAFT_78920</name>
</gene>
<dbReference type="AlphaFoldDB" id="A0A1E4U3I0"/>
<dbReference type="STRING" id="669874.A0A1E4U3I0"/>